<protein>
    <submittedName>
        <fullName evidence="2">Uncharacterized protein</fullName>
    </submittedName>
</protein>
<reference evidence="2 3" key="1">
    <citation type="journal article" date="2015" name="Genome Biol. Evol.">
        <title>Comparative Genomics of a Bacterivorous Green Alga Reveals Evolutionary Causalities and Consequences of Phago-Mixotrophic Mode of Nutrition.</title>
        <authorList>
            <person name="Burns J.A."/>
            <person name="Paasch A."/>
            <person name="Narechania A."/>
            <person name="Kim E."/>
        </authorList>
    </citation>
    <scope>NUCLEOTIDE SEQUENCE [LARGE SCALE GENOMIC DNA]</scope>
    <source>
        <strain evidence="2 3">PLY_AMNH</strain>
    </source>
</reference>
<feature type="region of interest" description="Disordered" evidence="1">
    <location>
        <begin position="44"/>
        <end position="83"/>
    </location>
</feature>
<feature type="compositionally biased region" description="Basic and acidic residues" evidence="1">
    <location>
        <begin position="45"/>
        <end position="65"/>
    </location>
</feature>
<organism evidence="2 3">
    <name type="scientific">Cymbomonas tetramitiformis</name>
    <dbReference type="NCBI Taxonomy" id="36881"/>
    <lineage>
        <taxon>Eukaryota</taxon>
        <taxon>Viridiplantae</taxon>
        <taxon>Chlorophyta</taxon>
        <taxon>Pyramimonadophyceae</taxon>
        <taxon>Pyramimonadales</taxon>
        <taxon>Pyramimonadaceae</taxon>
        <taxon>Cymbomonas</taxon>
    </lineage>
</organism>
<feature type="compositionally biased region" description="Basic and acidic residues" evidence="1">
    <location>
        <begin position="137"/>
        <end position="147"/>
    </location>
</feature>
<accession>A0AAE0GAX5</accession>
<gene>
    <name evidence="2" type="ORF">CYMTET_17023</name>
</gene>
<evidence type="ECO:0000313" key="3">
    <source>
        <dbReference type="Proteomes" id="UP001190700"/>
    </source>
</evidence>
<keyword evidence="3" id="KW-1185">Reference proteome</keyword>
<sequence>MAAAEFSIAEVLERHENDESANAHAAVPKPKAAWHHQSECVAEEGIGRWEVENAVRERDRGHGEELERDDGEGGSGRDSTTIHHQMATTGGIRRSCGTLQQSAEFCEPQDRVPKRKAQALLARVSKDGGDGVVGQSDGKKEKTDEGR</sequence>
<dbReference type="EMBL" id="LGRX02007520">
    <property type="protein sequence ID" value="KAK3274814.1"/>
    <property type="molecule type" value="Genomic_DNA"/>
</dbReference>
<dbReference type="AlphaFoldDB" id="A0AAE0GAX5"/>
<feature type="region of interest" description="Disordered" evidence="1">
    <location>
        <begin position="121"/>
        <end position="147"/>
    </location>
</feature>
<dbReference type="Proteomes" id="UP001190700">
    <property type="component" value="Unassembled WGS sequence"/>
</dbReference>
<proteinExistence type="predicted"/>
<evidence type="ECO:0000313" key="2">
    <source>
        <dbReference type="EMBL" id="KAK3274814.1"/>
    </source>
</evidence>
<comment type="caution">
    <text evidence="2">The sequence shown here is derived from an EMBL/GenBank/DDBJ whole genome shotgun (WGS) entry which is preliminary data.</text>
</comment>
<name>A0AAE0GAX5_9CHLO</name>
<evidence type="ECO:0000256" key="1">
    <source>
        <dbReference type="SAM" id="MobiDB-lite"/>
    </source>
</evidence>